<protein>
    <submittedName>
        <fullName evidence="1">Uncharacterized protein</fullName>
    </submittedName>
</protein>
<gene>
    <name evidence="1" type="ORF">M441DRAFT_253872</name>
</gene>
<keyword evidence="2" id="KW-1185">Reference proteome</keyword>
<evidence type="ECO:0000313" key="1">
    <source>
        <dbReference type="EMBL" id="PTB37561.1"/>
    </source>
</evidence>
<accession>A0A2T3YYC1</accession>
<evidence type="ECO:0000313" key="2">
    <source>
        <dbReference type="Proteomes" id="UP000240493"/>
    </source>
</evidence>
<dbReference type="Proteomes" id="UP000240493">
    <property type="component" value="Unassembled WGS sequence"/>
</dbReference>
<proteinExistence type="predicted"/>
<dbReference type="EMBL" id="KZ679267">
    <property type="protein sequence ID" value="PTB37561.1"/>
    <property type="molecule type" value="Genomic_DNA"/>
</dbReference>
<dbReference type="AlphaFoldDB" id="A0A2T3YYC1"/>
<sequence>MLTRWRHNSTWATECKVPPISTSRGLLSCLASIFWELQLIISNAAHENYYKFVNCGSCIYCYIMSLDSSL</sequence>
<organism evidence="1 2">
    <name type="scientific">Trichoderma asperellum (strain ATCC 204424 / CBS 433.97 / NBRC 101777)</name>
    <dbReference type="NCBI Taxonomy" id="1042311"/>
    <lineage>
        <taxon>Eukaryota</taxon>
        <taxon>Fungi</taxon>
        <taxon>Dikarya</taxon>
        <taxon>Ascomycota</taxon>
        <taxon>Pezizomycotina</taxon>
        <taxon>Sordariomycetes</taxon>
        <taxon>Hypocreomycetidae</taxon>
        <taxon>Hypocreales</taxon>
        <taxon>Hypocreaceae</taxon>
        <taxon>Trichoderma</taxon>
    </lineage>
</organism>
<reference evidence="1 2" key="1">
    <citation type="submission" date="2016-07" db="EMBL/GenBank/DDBJ databases">
        <title>Multiple horizontal gene transfer events from other fungi enriched the ability of initially mycotrophic Trichoderma (Ascomycota) to feed on dead plant biomass.</title>
        <authorList>
            <consortium name="DOE Joint Genome Institute"/>
            <person name="Aerts A."/>
            <person name="Atanasova L."/>
            <person name="Chenthamara K."/>
            <person name="Zhang J."/>
            <person name="Grujic M."/>
            <person name="Henrissat B."/>
            <person name="Kuo A."/>
            <person name="Salamov A."/>
            <person name="Lipzen A."/>
            <person name="Labutti K."/>
            <person name="Barry K."/>
            <person name="Miao Y."/>
            <person name="Rahimi M.J."/>
            <person name="Shen Q."/>
            <person name="Grigoriev I.V."/>
            <person name="Kubicek C.P."/>
            <person name="Druzhinina I.S."/>
        </authorList>
    </citation>
    <scope>NUCLEOTIDE SEQUENCE [LARGE SCALE GENOMIC DNA]</scope>
    <source>
        <strain evidence="1 2">CBS 433.97</strain>
    </source>
</reference>
<name>A0A2T3YYC1_TRIA4</name>